<comment type="caution">
    <text evidence="1">The sequence shown here is derived from an EMBL/GenBank/DDBJ whole genome shotgun (WGS) entry which is preliminary data.</text>
</comment>
<proteinExistence type="predicted"/>
<sequence>MSCAFEGRAYKFQYAGIPDKYGCEGAISTNLDVSTVIKQTLYMETCLWITTWHMRVRNLQKGGGQKVQNLSVRIMMKKSQFPPLIHRRPSSFQCSDKSVMPCTACTLGEAVIQTSGESFL</sequence>
<dbReference type="AlphaFoldDB" id="A0A0V1M2T1"/>
<protein>
    <submittedName>
        <fullName evidence="1">Uncharacterized protein</fullName>
    </submittedName>
</protein>
<name>A0A0V1M2T1_9BILA</name>
<accession>A0A0V1M2T1</accession>
<organism evidence="1 2">
    <name type="scientific">Trichinella papuae</name>
    <dbReference type="NCBI Taxonomy" id="268474"/>
    <lineage>
        <taxon>Eukaryota</taxon>
        <taxon>Metazoa</taxon>
        <taxon>Ecdysozoa</taxon>
        <taxon>Nematoda</taxon>
        <taxon>Enoplea</taxon>
        <taxon>Dorylaimia</taxon>
        <taxon>Trichinellida</taxon>
        <taxon>Trichinellidae</taxon>
        <taxon>Trichinella</taxon>
    </lineage>
</organism>
<gene>
    <name evidence="1" type="ORF">T10_5719</name>
</gene>
<dbReference type="EMBL" id="JYDO01000279">
    <property type="protein sequence ID" value="KRZ65946.1"/>
    <property type="molecule type" value="Genomic_DNA"/>
</dbReference>
<dbReference type="Proteomes" id="UP000054843">
    <property type="component" value="Unassembled WGS sequence"/>
</dbReference>
<evidence type="ECO:0000313" key="2">
    <source>
        <dbReference type="Proteomes" id="UP000054843"/>
    </source>
</evidence>
<feature type="non-terminal residue" evidence="1">
    <location>
        <position position="120"/>
    </location>
</feature>
<evidence type="ECO:0000313" key="1">
    <source>
        <dbReference type="EMBL" id="KRZ65946.1"/>
    </source>
</evidence>
<keyword evidence="2" id="KW-1185">Reference proteome</keyword>
<reference evidence="1 2" key="1">
    <citation type="submission" date="2015-01" db="EMBL/GenBank/DDBJ databases">
        <title>Evolution of Trichinella species and genotypes.</title>
        <authorList>
            <person name="Korhonen P.K."/>
            <person name="Edoardo P."/>
            <person name="Giuseppe L.R."/>
            <person name="Gasser R.B."/>
        </authorList>
    </citation>
    <scope>NUCLEOTIDE SEQUENCE [LARGE SCALE GENOMIC DNA]</scope>
    <source>
        <strain evidence="1">ISS1980</strain>
    </source>
</reference>